<dbReference type="Gene3D" id="3.40.50.1820">
    <property type="entry name" value="alpha/beta hydrolase"/>
    <property type="match status" value="1"/>
</dbReference>
<keyword evidence="2" id="KW-0378">Hydrolase</keyword>
<proteinExistence type="predicted"/>
<dbReference type="PRINTS" id="PR00412">
    <property type="entry name" value="EPOXHYDRLASE"/>
</dbReference>
<keyword evidence="3" id="KW-1185">Reference proteome</keyword>
<sequence>MIETVTPTEEYAEQLDAGAYAGDWAEHQRRIQINGRQLNFVDSGARTGAGQPAVILVHGMGGRWQHWLPVLPALAEHRRVVALDLPGFGASQRPTATPTAETFADTAAALCRELRIDRAVLAGHSMGGPIALRFGIRHPQLAAGLISVAGAVTTFSQLLGLRRLLKNLRKHPREFAAIYAEVLSAALPAPAALKRAVARSASLRRVALFPYAYRPGELTAADAALLVDGAGAPGVLSTAAAIGRTPDPYWGLDHLRCPLLSVVGDHDLIVPLSDTRGFAERAPQHRTVVVEGSGHMIMLERPRAFLDIVVPFLEQIGG</sequence>
<dbReference type="SUPFAM" id="SSF53474">
    <property type="entry name" value="alpha/beta-Hydrolases"/>
    <property type="match status" value="1"/>
</dbReference>
<dbReference type="Proteomes" id="UP001168823">
    <property type="component" value="Unassembled WGS sequence"/>
</dbReference>
<dbReference type="InterPro" id="IPR029058">
    <property type="entry name" value="AB_hydrolase_fold"/>
</dbReference>
<dbReference type="InterPro" id="IPR000073">
    <property type="entry name" value="AB_hydrolase_1"/>
</dbReference>
<protein>
    <submittedName>
        <fullName evidence="2">Alpha/beta hydrolase</fullName>
    </submittedName>
</protein>
<dbReference type="InterPro" id="IPR050228">
    <property type="entry name" value="Carboxylesterase_BioH"/>
</dbReference>
<dbReference type="PANTHER" id="PTHR43194:SF2">
    <property type="entry name" value="PEROXISOMAL MEMBRANE PROTEIN LPX1"/>
    <property type="match status" value="1"/>
</dbReference>
<evidence type="ECO:0000259" key="1">
    <source>
        <dbReference type="Pfam" id="PF00561"/>
    </source>
</evidence>
<comment type="caution">
    <text evidence="2">The sequence shown here is derived from an EMBL/GenBank/DDBJ whole genome shotgun (WGS) entry which is preliminary data.</text>
</comment>
<dbReference type="PANTHER" id="PTHR43194">
    <property type="entry name" value="HYDROLASE ALPHA/BETA FOLD FAMILY"/>
    <property type="match status" value="1"/>
</dbReference>
<accession>A0ABT8UJJ7</accession>
<dbReference type="GO" id="GO:0016787">
    <property type="term" value="F:hydrolase activity"/>
    <property type="evidence" value="ECO:0007669"/>
    <property type="project" value="UniProtKB-KW"/>
</dbReference>
<feature type="domain" description="AB hydrolase-1" evidence="1">
    <location>
        <begin position="52"/>
        <end position="302"/>
    </location>
</feature>
<dbReference type="EMBL" id="JAUMSQ010000166">
    <property type="protein sequence ID" value="MDO3637968.1"/>
    <property type="molecule type" value="Genomic_DNA"/>
</dbReference>
<dbReference type="PRINTS" id="PR00111">
    <property type="entry name" value="ABHYDROLASE"/>
</dbReference>
<dbReference type="InterPro" id="IPR000639">
    <property type="entry name" value="Epox_hydrolase-like"/>
</dbReference>
<evidence type="ECO:0000313" key="2">
    <source>
        <dbReference type="EMBL" id="MDO3637968.1"/>
    </source>
</evidence>
<name>A0ABT8UJJ7_9MYCO</name>
<evidence type="ECO:0000313" key="3">
    <source>
        <dbReference type="Proteomes" id="UP001168823"/>
    </source>
</evidence>
<gene>
    <name evidence="2" type="ORF">Q2100_19685</name>
</gene>
<organism evidence="2 3">
    <name type="scientific">Mycolicibacterium arseniciresistens</name>
    <dbReference type="NCBI Taxonomy" id="3062257"/>
    <lineage>
        <taxon>Bacteria</taxon>
        <taxon>Bacillati</taxon>
        <taxon>Actinomycetota</taxon>
        <taxon>Actinomycetes</taxon>
        <taxon>Mycobacteriales</taxon>
        <taxon>Mycobacteriaceae</taxon>
        <taxon>Mycolicibacterium</taxon>
    </lineage>
</organism>
<dbReference type="RefSeq" id="WP_302915409.1">
    <property type="nucleotide sequence ID" value="NZ_JAUMSQ010000166.1"/>
</dbReference>
<dbReference type="Pfam" id="PF00561">
    <property type="entry name" value="Abhydrolase_1"/>
    <property type="match status" value="1"/>
</dbReference>
<reference evidence="2" key="1">
    <citation type="submission" date="2023-07" db="EMBL/GenBank/DDBJ databases">
        <title>Mycolicibacterium sp. nov., a novel bacterial species.</title>
        <authorList>
            <person name="Cao Y."/>
        </authorList>
    </citation>
    <scope>NUCLEOTIDE SEQUENCE</scope>
    <source>
        <strain evidence="2">KC 300</strain>
    </source>
</reference>